<gene>
    <name evidence="1" type="ORF">GCM10023209_34570</name>
</gene>
<sequence>MTYQSTLEPCCLIVHPDPFVAQDLQDILISAGATKVDVVPALADEVRGNIRIAFVAGRVPDILSADHVRAWADGGVPVVVFDGDGTLTGPGAENAVATCGVHVLAQPFRTEDVTRLLRELAVF</sequence>
<name>A0ABP9LPK9_9RHOB</name>
<reference evidence="2" key="1">
    <citation type="journal article" date="2019" name="Int. J. Syst. Evol. Microbiol.">
        <title>The Global Catalogue of Microorganisms (GCM) 10K type strain sequencing project: providing services to taxonomists for standard genome sequencing and annotation.</title>
        <authorList>
            <consortium name="The Broad Institute Genomics Platform"/>
            <consortium name="The Broad Institute Genome Sequencing Center for Infectious Disease"/>
            <person name="Wu L."/>
            <person name="Ma J."/>
        </authorList>
    </citation>
    <scope>NUCLEOTIDE SEQUENCE [LARGE SCALE GENOMIC DNA]</scope>
    <source>
        <strain evidence="2">JCM 18015</strain>
    </source>
</reference>
<dbReference type="Gene3D" id="3.40.50.2300">
    <property type="match status" value="1"/>
</dbReference>
<evidence type="ECO:0000313" key="1">
    <source>
        <dbReference type="EMBL" id="GAA5080706.1"/>
    </source>
</evidence>
<accession>A0ABP9LPK9</accession>
<dbReference type="RefSeq" id="WP_345229557.1">
    <property type="nucleotide sequence ID" value="NZ_BAABHW010000007.1"/>
</dbReference>
<comment type="caution">
    <text evidence="1">The sequence shown here is derived from an EMBL/GenBank/DDBJ whole genome shotgun (WGS) entry which is preliminary data.</text>
</comment>
<evidence type="ECO:0008006" key="3">
    <source>
        <dbReference type="Google" id="ProtNLM"/>
    </source>
</evidence>
<protein>
    <recommendedName>
        <fullName evidence="3">Response regulatory domain-containing protein</fullName>
    </recommendedName>
</protein>
<dbReference type="EMBL" id="BAABHW010000007">
    <property type="protein sequence ID" value="GAA5080706.1"/>
    <property type="molecule type" value="Genomic_DNA"/>
</dbReference>
<dbReference type="Proteomes" id="UP001499910">
    <property type="component" value="Unassembled WGS sequence"/>
</dbReference>
<organism evidence="1 2">
    <name type="scientific">[Roseibacterium] beibuensis</name>
    <dbReference type="NCBI Taxonomy" id="1193142"/>
    <lineage>
        <taxon>Bacteria</taxon>
        <taxon>Pseudomonadati</taxon>
        <taxon>Pseudomonadota</taxon>
        <taxon>Alphaproteobacteria</taxon>
        <taxon>Rhodobacterales</taxon>
        <taxon>Roseobacteraceae</taxon>
        <taxon>Roseicyclus</taxon>
    </lineage>
</organism>
<proteinExistence type="predicted"/>
<keyword evidence="2" id="KW-1185">Reference proteome</keyword>
<evidence type="ECO:0000313" key="2">
    <source>
        <dbReference type="Proteomes" id="UP001499910"/>
    </source>
</evidence>